<reference evidence="2" key="1">
    <citation type="submission" date="2020-11" db="EMBL/GenBank/DDBJ databases">
        <authorList>
            <person name="Tran Van P."/>
        </authorList>
    </citation>
    <scope>NUCLEOTIDE SEQUENCE</scope>
</reference>
<feature type="compositionally biased region" description="Basic and acidic residues" evidence="1">
    <location>
        <begin position="55"/>
        <end position="75"/>
    </location>
</feature>
<dbReference type="Proteomes" id="UP000759131">
    <property type="component" value="Unassembled WGS sequence"/>
</dbReference>
<dbReference type="AlphaFoldDB" id="A0A7R9KND6"/>
<feature type="compositionally biased region" description="Polar residues" evidence="1">
    <location>
        <begin position="212"/>
        <end position="227"/>
    </location>
</feature>
<accession>A0A7R9KND6</accession>
<evidence type="ECO:0000313" key="2">
    <source>
        <dbReference type="EMBL" id="CAD7625338.1"/>
    </source>
</evidence>
<dbReference type="EMBL" id="CAJPIZ010002983">
    <property type="protein sequence ID" value="CAG2105768.1"/>
    <property type="molecule type" value="Genomic_DNA"/>
</dbReference>
<name>A0A7R9KND6_9ACAR</name>
<organism evidence="2">
    <name type="scientific">Medioppia subpectinata</name>
    <dbReference type="NCBI Taxonomy" id="1979941"/>
    <lineage>
        <taxon>Eukaryota</taxon>
        <taxon>Metazoa</taxon>
        <taxon>Ecdysozoa</taxon>
        <taxon>Arthropoda</taxon>
        <taxon>Chelicerata</taxon>
        <taxon>Arachnida</taxon>
        <taxon>Acari</taxon>
        <taxon>Acariformes</taxon>
        <taxon>Sarcoptiformes</taxon>
        <taxon>Oribatida</taxon>
        <taxon>Brachypylina</taxon>
        <taxon>Oppioidea</taxon>
        <taxon>Oppiidae</taxon>
        <taxon>Medioppia</taxon>
    </lineage>
</organism>
<dbReference type="EMBL" id="OC857558">
    <property type="protein sequence ID" value="CAD7625338.1"/>
    <property type="molecule type" value="Genomic_DNA"/>
</dbReference>
<feature type="compositionally biased region" description="Basic and acidic residues" evidence="1">
    <location>
        <begin position="135"/>
        <end position="152"/>
    </location>
</feature>
<evidence type="ECO:0000256" key="1">
    <source>
        <dbReference type="SAM" id="MobiDB-lite"/>
    </source>
</evidence>
<proteinExistence type="predicted"/>
<protein>
    <submittedName>
        <fullName evidence="2">Uncharacterized protein</fullName>
    </submittedName>
</protein>
<feature type="region of interest" description="Disordered" evidence="1">
    <location>
        <begin position="1"/>
        <end position="227"/>
    </location>
</feature>
<feature type="compositionally biased region" description="Polar residues" evidence="1">
    <location>
        <begin position="80"/>
        <end position="97"/>
    </location>
</feature>
<dbReference type="OrthoDB" id="10258888at2759"/>
<feature type="compositionally biased region" description="Polar residues" evidence="1">
    <location>
        <begin position="118"/>
        <end position="133"/>
    </location>
</feature>
<gene>
    <name evidence="2" type="ORF">OSB1V03_LOCUS5773</name>
</gene>
<evidence type="ECO:0000313" key="3">
    <source>
        <dbReference type="Proteomes" id="UP000759131"/>
    </source>
</evidence>
<keyword evidence="3" id="KW-1185">Reference proteome</keyword>
<feature type="compositionally biased region" description="Basic and acidic residues" evidence="1">
    <location>
        <begin position="187"/>
        <end position="211"/>
    </location>
</feature>
<sequence>MNQSLQYMSENYEERKKKKTVAKKEFSTKMVEIQKKSSAKSVDQKVEVNNASDSVKSDNYKSDELKEPNSDKIGEEVSDGNDNVSVDNKSIANNISSETEHIVKTIDSNGDNEEVIKSTESNETNNNDINTEVNLGKEETDEYDKYYDRWESDSEVTVETKPAKPKENSIKVTDDKKANNIKTNSVKSKEEKTKESTKSKQNINDKQRKTSQETNSMKNSVSNQDINTISTRNENQNLENVSSEESIFDSALIIEGMEREDSHMYSSLMDQIYQNEDSVSRLENNSCSPSKEHIQPLVRTVPSSTPRKDKTSAKSETQYQLERKLFEELHDLKRFQIRSGRSNEILMVKRLVDKFRKDVKAPGMSDFGGVYSYKNYEFYLYDQLRKLSTSNQGKVALLTRSVSHENIQLIVNSNESITQSNPEMMQNTVGLDINQHNIDMKAIKSHDKDLGIESEPKLSLIAINENTSQSQCTESVDILDKNIISQINDSETQDTKRDYTNFDRSGLGLTSHTSQQLAECVRTESRESMNIKELIVEESDEICELRNEQELNERSLMQAKHAISYKSSDSQTDLISVSEAKSTIGSLRNENSLSRDISSQSSFKKECYVVTPRINPRADMSRLYFPYIYWHCFKMQFMATSRPMTRVIADNMLFTRAAAIVFQS</sequence>
<feature type="compositionally biased region" description="Basic and acidic residues" evidence="1">
    <location>
        <begin position="22"/>
        <end position="35"/>
    </location>
</feature>
<feature type="compositionally biased region" description="Basic and acidic residues" evidence="1">
    <location>
        <begin position="161"/>
        <end position="178"/>
    </location>
</feature>